<feature type="non-terminal residue" evidence="1">
    <location>
        <position position="1"/>
    </location>
</feature>
<name>X0UTG2_9ZZZZ</name>
<dbReference type="EMBL" id="BARS01020585">
    <property type="protein sequence ID" value="GAG09010.1"/>
    <property type="molecule type" value="Genomic_DNA"/>
</dbReference>
<sequence length="133" mass="14696">AYVHRNSPAVDPELFVRNRWSMYCGGGNAYCVQSPDQVIGGQYCGLIAAGYLVNKLASYAGPKHELFVTPASKYWSMIFFVGGTATRDGSGFITAINDLQIPINRFDEFEKIILKYKTFGIWAAPVYELIAGV</sequence>
<proteinExistence type="predicted"/>
<gene>
    <name evidence="1" type="ORF">S01H1_33172</name>
</gene>
<accession>X0UTG2</accession>
<comment type="caution">
    <text evidence="1">The sequence shown here is derived from an EMBL/GenBank/DDBJ whole genome shotgun (WGS) entry which is preliminary data.</text>
</comment>
<reference evidence="1" key="1">
    <citation type="journal article" date="2014" name="Front. Microbiol.">
        <title>High frequency of phylogenetically diverse reductive dehalogenase-homologous genes in deep subseafloor sedimentary metagenomes.</title>
        <authorList>
            <person name="Kawai M."/>
            <person name="Futagami T."/>
            <person name="Toyoda A."/>
            <person name="Takaki Y."/>
            <person name="Nishi S."/>
            <person name="Hori S."/>
            <person name="Arai W."/>
            <person name="Tsubouchi T."/>
            <person name="Morono Y."/>
            <person name="Uchiyama I."/>
            <person name="Ito T."/>
            <person name="Fujiyama A."/>
            <person name="Inagaki F."/>
            <person name="Takami H."/>
        </authorList>
    </citation>
    <scope>NUCLEOTIDE SEQUENCE</scope>
    <source>
        <strain evidence="1">Expedition CK06-06</strain>
    </source>
</reference>
<protein>
    <submittedName>
        <fullName evidence="1">Uncharacterized protein</fullName>
    </submittedName>
</protein>
<evidence type="ECO:0000313" key="1">
    <source>
        <dbReference type="EMBL" id="GAG09010.1"/>
    </source>
</evidence>
<dbReference type="AlphaFoldDB" id="X0UTG2"/>
<organism evidence="1">
    <name type="scientific">marine sediment metagenome</name>
    <dbReference type="NCBI Taxonomy" id="412755"/>
    <lineage>
        <taxon>unclassified sequences</taxon>
        <taxon>metagenomes</taxon>
        <taxon>ecological metagenomes</taxon>
    </lineage>
</organism>